<dbReference type="AlphaFoldDB" id="A0A8H2WG20"/>
<evidence type="ECO:0000256" key="3">
    <source>
        <dbReference type="ARBA" id="ARBA00006743"/>
    </source>
</evidence>
<evidence type="ECO:0000256" key="9">
    <source>
        <dbReference type="SAM" id="Phobius"/>
    </source>
</evidence>
<dbReference type="InterPro" id="IPR053806">
    <property type="entry name" value="MTHFR_C"/>
</dbReference>
<name>A0A8H2WG20_9AGAM</name>
<comment type="cofactor">
    <cofactor evidence="1">
        <name>FAD</name>
        <dbReference type="ChEBI" id="CHEBI:57692"/>
    </cofactor>
</comment>
<keyword evidence="7" id="KW-0560">Oxidoreductase</keyword>
<feature type="transmembrane region" description="Helical" evidence="9">
    <location>
        <begin position="83"/>
        <end position="103"/>
    </location>
</feature>
<dbReference type="GO" id="GO:0071949">
    <property type="term" value="F:FAD binding"/>
    <property type="evidence" value="ECO:0007669"/>
    <property type="project" value="TreeGrafter"/>
</dbReference>
<dbReference type="Pfam" id="PF02219">
    <property type="entry name" value="MTHFR"/>
    <property type="match status" value="1"/>
</dbReference>
<accession>A0A8H2WG20</accession>
<dbReference type="FunFam" id="3.20.20.220:FF:000002">
    <property type="entry name" value="Methylenetetrahydrofolate reductase"/>
    <property type="match status" value="1"/>
</dbReference>
<evidence type="ECO:0000256" key="4">
    <source>
        <dbReference type="ARBA" id="ARBA00022630"/>
    </source>
</evidence>
<dbReference type="NCBIfam" id="TIGR00677">
    <property type="entry name" value="fadh2_euk"/>
    <property type="match status" value="1"/>
</dbReference>
<dbReference type="SUPFAM" id="SSF51730">
    <property type="entry name" value="FAD-linked oxidoreductase"/>
    <property type="match status" value="1"/>
</dbReference>
<dbReference type="InterPro" id="IPR029041">
    <property type="entry name" value="FAD-linked_oxidoreductase-like"/>
</dbReference>
<protein>
    <recommendedName>
        <fullName evidence="10">MTHFR SAM-binding regulatory domain-containing protein</fullName>
    </recommendedName>
</protein>
<dbReference type="EMBL" id="CAJMWS010000220">
    <property type="protein sequence ID" value="CAE6382048.1"/>
    <property type="molecule type" value="Genomic_DNA"/>
</dbReference>
<dbReference type="UniPathway" id="UPA00193"/>
<dbReference type="Proteomes" id="UP000663846">
    <property type="component" value="Unassembled WGS sequence"/>
</dbReference>
<comment type="caution">
    <text evidence="11">The sequence shown here is derived from an EMBL/GenBank/DDBJ whole genome shotgun (WGS) entry which is preliminary data.</text>
</comment>
<evidence type="ECO:0000256" key="1">
    <source>
        <dbReference type="ARBA" id="ARBA00001974"/>
    </source>
</evidence>
<evidence type="ECO:0000256" key="6">
    <source>
        <dbReference type="ARBA" id="ARBA00022857"/>
    </source>
</evidence>
<sequence>MPPFTRSVTKARLRDVSTPPRTYADRVLTQMQRDSLWDPQAPPRKFSDARGLKDLIEIAVVFVVATVLDIAKDIVMISKKPIGWVLATYLILMALSGTSDLFVKTFMSPICTLPLISSHIDYCNRDAFSRRFSPDFPKLASLQSRLEDVMDDSASSSIVAVDIKNSEMAVRDLTTLVKISSLVAKDSLVDRLNEFVIDAKAAGRSLQRFGSRVGGAVDQIVTMNEYVLKLLENTAKDSQAQISSGPVQRVMNAVSPIKTSGPQVIAARRKEVETMWYQATGMMESTIRKLIHEAEVNIIALDKLEGQLDLINEMILREDEGIRAKAEEALGELWTKLGGNRKKLNNFRSHRMLLNEIRTYRKRALAHVSSTLVQLQGLSGDLDDLRQRVATPALVGEEAGIPLEVHIGSMQKGTERLLEGRKRAREREEAYLQKAPGTDMKVTEKIRQAEKDGRVWWSFEYFPPRTAQGLQNLLDRIERMRGLGPEFIDITWNAGGRTSDLTSELVKTCQSVIGIETCMHLTCTNMHQEKVDVALREAKANGCRNILALRGDPPSGQEEWTSVEGGFQHGIDLVRHIRREHGDYFDIAVAGFPQTIQLPEAEAKQEMQWLKEKCDAGANFIFTQMFYDGDMFIRWVKAAREAGITIPIVPGINPIQTWNGFIRATTLSGTDIPQDLMDILEPHKNNDEKVRELGIKIVAELCRKILDADIGIRGLHFYTMNLEKGTKMLLEELNLVPRVETIKPLPWRQSLTPTRRTETIRPIFWANRTKSYLSRTENWDEYPNGRFGDSRSPAYGELDGYGIWIKQTPEEGRKIWGTPTTMDDIKDLFAKFCSQQIKALPWSDQPPTTEMLIIGQQLARMNELGYLTINSQPAVNGARSDDKAFGWGPKNGYVYQKAYLEFFVHPTQLQALIKRIERDTNVTYYAINRQGDLKTNSTSEGPTAVTWGVFPGKEVIQPTIVEAVSFMAWKDEAFELGCQWAKIYEPGSPSRKLIEDMMDEYFLVNFVHNDFHDREAIFRPFFADAGLKANGDIETLAVNGVKHANGLLNGHSTAVRA</sequence>
<evidence type="ECO:0000313" key="12">
    <source>
        <dbReference type="Proteomes" id="UP000663846"/>
    </source>
</evidence>
<proteinExistence type="inferred from homology"/>
<evidence type="ECO:0000256" key="8">
    <source>
        <dbReference type="RuleBase" id="RU004254"/>
    </source>
</evidence>
<dbReference type="GO" id="GO:0035999">
    <property type="term" value="P:tetrahydrofolate interconversion"/>
    <property type="evidence" value="ECO:0007669"/>
    <property type="project" value="UniProtKB-UniPathway"/>
</dbReference>
<dbReference type="Gene3D" id="3.20.20.220">
    <property type="match status" value="1"/>
</dbReference>
<evidence type="ECO:0000313" key="11">
    <source>
        <dbReference type="EMBL" id="CAE6382048.1"/>
    </source>
</evidence>
<keyword evidence="9" id="KW-1133">Transmembrane helix</keyword>
<dbReference type="GO" id="GO:0009086">
    <property type="term" value="P:methionine biosynthetic process"/>
    <property type="evidence" value="ECO:0007669"/>
    <property type="project" value="TreeGrafter"/>
</dbReference>
<dbReference type="PANTHER" id="PTHR45754">
    <property type="entry name" value="METHYLENETETRAHYDROFOLATE REDUCTASE"/>
    <property type="match status" value="1"/>
</dbReference>
<evidence type="ECO:0000259" key="10">
    <source>
        <dbReference type="Pfam" id="PF21895"/>
    </source>
</evidence>
<comment type="pathway">
    <text evidence="2 8">One-carbon metabolism; tetrahydrofolate interconversion.</text>
</comment>
<evidence type="ECO:0000256" key="5">
    <source>
        <dbReference type="ARBA" id="ARBA00022827"/>
    </source>
</evidence>
<organism evidence="11 12">
    <name type="scientific">Rhizoctonia solani</name>
    <dbReference type="NCBI Taxonomy" id="456999"/>
    <lineage>
        <taxon>Eukaryota</taxon>
        <taxon>Fungi</taxon>
        <taxon>Dikarya</taxon>
        <taxon>Basidiomycota</taxon>
        <taxon>Agaricomycotina</taxon>
        <taxon>Agaricomycetes</taxon>
        <taxon>Cantharellales</taxon>
        <taxon>Ceratobasidiaceae</taxon>
        <taxon>Rhizoctonia</taxon>
    </lineage>
</organism>
<feature type="domain" description="MTHFR SAM-binding regulatory" evidence="10">
    <location>
        <begin position="743"/>
        <end position="1016"/>
    </location>
</feature>
<evidence type="ECO:0000256" key="2">
    <source>
        <dbReference type="ARBA" id="ARBA00004777"/>
    </source>
</evidence>
<keyword evidence="6" id="KW-0521">NADP</keyword>
<dbReference type="InterPro" id="IPR003171">
    <property type="entry name" value="Mehydrof_redctse-like"/>
</dbReference>
<dbReference type="GO" id="GO:0004489">
    <property type="term" value="F:methylenetetrahydrofolate reductase [NAD(P)H] activity"/>
    <property type="evidence" value="ECO:0007669"/>
    <property type="project" value="InterPro"/>
</dbReference>
<dbReference type="Pfam" id="PF21895">
    <property type="entry name" value="MTHFR_C"/>
    <property type="match status" value="1"/>
</dbReference>
<dbReference type="InterPro" id="IPR004621">
    <property type="entry name" value="Fadh2_euk"/>
</dbReference>
<evidence type="ECO:0000256" key="7">
    <source>
        <dbReference type="ARBA" id="ARBA00023002"/>
    </source>
</evidence>
<dbReference type="PANTHER" id="PTHR45754:SF3">
    <property type="entry name" value="METHYLENETETRAHYDROFOLATE REDUCTASE (NADPH)"/>
    <property type="match status" value="1"/>
</dbReference>
<comment type="similarity">
    <text evidence="3">Belongs to the methylenetetrahydrofolate reductase family.</text>
</comment>
<keyword evidence="5" id="KW-0274">FAD</keyword>
<keyword evidence="9" id="KW-0812">Transmembrane</keyword>
<keyword evidence="4" id="KW-0285">Flavoprotein</keyword>
<gene>
    <name evidence="11" type="ORF">RDB_LOCUS34934</name>
</gene>
<reference evidence="11" key="1">
    <citation type="submission" date="2021-01" db="EMBL/GenBank/DDBJ databases">
        <authorList>
            <person name="Kaushik A."/>
        </authorList>
    </citation>
    <scope>NUCLEOTIDE SEQUENCE</scope>
    <source>
        <strain evidence="11">AG1-1C</strain>
    </source>
</reference>
<dbReference type="GO" id="GO:0005829">
    <property type="term" value="C:cytosol"/>
    <property type="evidence" value="ECO:0007669"/>
    <property type="project" value="TreeGrafter"/>
</dbReference>
<dbReference type="CDD" id="cd00537">
    <property type="entry name" value="MTHFR"/>
    <property type="match status" value="1"/>
</dbReference>
<keyword evidence="9" id="KW-0472">Membrane</keyword>